<dbReference type="InterPro" id="IPR023393">
    <property type="entry name" value="START-like_dom_sf"/>
</dbReference>
<dbReference type="SUPFAM" id="SSF55961">
    <property type="entry name" value="Bet v1-like"/>
    <property type="match status" value="1"/>
</dbReference>
<organism evidence="1 2">
    <name type="scientific">Salsuginibacillus halophilus</name>
    <dbReference type="NCBI Taxonomy" id="517424"/>
    <lineage>
        <taxon>Bacteria</taxon>
        <taxon>Bacillati</taxon>
        <taxon>Bacillota</taxon>
        <taxon>Bacilli</taxon>
        <taxon>Bacillales</taxon>
        <taxon>Bacillaceae</taxon>
        <taxon>Salsuginibacillus</taxon>
    </lineage>
</organism>
<dbReference type="EMBL" id="PYAV01000002">
    <property type="protein sequence ID" value="PSL50811.1"/>
    <property type="molecule type" value="Genomic_DNA"/>
</dbReference>
<dbReference type="Gene3D" id="3.30.530.20">
    <property type="match status" value="1"/>
</dbReference>
<proteinExistence type="predicted"/>
<dbReference type="Proteomes" id="UP000242310">
    <property type="component" value="Unassembled WGS sequence"/>
</dbReference>
<evidence type="ECO:0000313" key="2">
    <source>
        <dbReference type="Proteomes" id="UP000242310"/>
    </source>
</evidence>
<comment type="caution">
    <text evidence="1">The sequence shown here is derived from an EMBL/GenBank/DDBJ whole genome shotgun (WGS) entry which is preliminary data.</text>
</comment>
<gene>
    <name evidence="1" type="ORF">B0H94_10287</name>
</gene>
<protein>
    <submittedName>
        <fullName evidence="1">Ligand-binding SRPBCC domain-containing protein</fullName>
    </submittedName>
</protein>
<sequence>MGRLAYTTKIQAPVNEVWAYFQNPKNLESLTTFPKVHVKNDAKDIYHVPLVIRVGPLKFHWESRISEIEEGNYFVDEGEVLPFPFQAWQHTHMFVPTRSGTNMIDKVQFEAAVPDLCVKAGLYQMFKSREAAVKEMFEIRQARPF</sequence>
<accession>A0A2P8HX45</accession>
<reference evidence="1 2" key="1">
    <citation type="submission" date="2018-03" db="EMBL/GenBank/DDBJ databases">
        <title>Genomic Encyclopedia of Type Strains, Phase III (KMG-III): the genomes of soil and plant-associated and newly described type strains.</title>
        <authorList>
            <person name="Whitman W."/>
        </authorList>
    </citation>
    <scope>NUCLEOTIDE SEQUENCE [LARGE SCALE GENOMIC DNA]</scope>
    <source>
        <strain evidence="1 2">CGMCC 1.07653</strain>
    </source>
</reference>
<keyword evidence="2" id="KW-1185">Reference proteome</keyword>
<dbReference type="AlphaFoldDB" id="A0A2P8HX45"/>
<name>A0A2P8HX45_9BACI</name>
<evidence type="ECO:0000313" key="1">
    <source>
        <dbReference type="EMBL" id="PSL50811.1"/>
    </source>
</evidence>
<dbReference type="RefSeq" id="WP_181315209.1">
    <property type="nucleotide sequence ID" value="NZ_PYAV01000002.1"/>
</dbReference>